<evidence type="ECO:0000313" key="9">
    <source>
        <dbReference type="EMBL" id="TLS50579.1"/>
    </source>
</evidence>
<dbReference type="PANTHER" id="PTHR30244">
    <property type="entry name" value="TRANSAMINASE"/>
    <property type="match status" value="1"/>
</dbReference>
<dbReference type="Pfam" id="PF01041">
    <property type="entry name" value="DegT_DnrJ_EryC1"/>
    <property type="match status" value="1"/>
</dbReference>
<dbReference type="CDD" id="cd00616">
    <property type="entry name" value="AHBA_syn"/>
    <property type="match status" value="1"/>
</dbReference>
<feature type="active site" description="Proton acceptor" evidence="6">
    <location>
        <position position="224"/>
    </location>
</feature>
<reference evidence="9 10" key="1">
    <citation type="submission" date="2019-05" db="EMBL/GenBank/DDBJ databases">
        <authorList>
            <person name="Narsing Rao M.P."/>
            <person name="Li W.J."/>
        </authorList>
    </citation>
    <scope>NUCLEOTIDE SEQUENCE [LARGE SCALE GENOMIC DNA]</scope>
    <source>
        <strain evidence="9 10">SYSU_K30003</strain>
    </source>
</reference>
<dbReference type="NCBIfam" id="TIGR04181">
    <property type="entry name" value="NHT_00031"/>
    <property type="match status" value="1"/>
</dbReference>
<keyword evidence="10" id="KW-1185">Reference proteome</keyword>
<dbReference type="EMBL" id="VCIW01000014">
    <property type="protein sequence ID" value="TLS50579.1"/>
    <property type="molecule type" value="Genomic_DNA"/>
</dbReference>
<dbReference type="PIRSF" id="PIRSF000390">
    <property type="entry name" value="PLP_StrS"/>
    <property type="match status" value="1"/>
</dbReference>
<dbReference type="Proteomes" id="UP000309676">
    <property type="component" value="Unassembled WGS sequence"/>
</dbReference>
<dbReference type="InterPro" id="IPR026385">
    <property type="entry name" value="LegC-like"/>
</dbReference>
<dbReference type="FunFam" id="3.40.640.10:FF:000090">
    <property type="entry name" value="Pyridoxal phosphate-dependent aminotransferase"/>
    <property type="match status" value="1"/>
</dbReference>
<evidence type="ECO:0000256" key="7">
    <source>
        <dbReference type="PIRSR" id="PIRSR000390-2"/>
    </source>
</evidence>
<keyword evidence="3 9" id="KW-0808">Transferase</keyword>
<evidence type="ECO:0000256" key="3">
    <source>
        <dbReference type="ARBA" id="ARBA00022679"/>
    </source>
</evidence>
<evidence type="ECO:0000256" key="2">
    <source>
        <dbReference type="ARBA" id="ARBA00022576"/>
    </source>
</evidence>
<dbReference type="GO" id="GO:0030170">
    <property type="term" value="F:pyridoxal phosphate binding"/>
    <property type="evidence" value="ECO:0007669"/>
    <property type="project" value="TreeGrafter"/>
</dbReference>
<evidence type="ECO:0000256" key="5">
    <source>
        <dbReference type="ARBA" id="ARBA00037999"/>
    </source>
</evidence>
<evidence type="ECO:0000256" key="1">
    <source>
        <dbReference type="ARBA" id="ARBA00001933"/>
    </source>
</evidence>
<dbReference type="Gene3D" id="3.90.1150.10">
    <property type="entry name" value="Aspartate Aminotransferase, domain 1"/>
    <property type="match status" value="1"/>
</dbReference>
<evidence type="ECO:0000256" key="6">
    <source>
        <dbReference type="PIRSR" id="PIRSR000390-1"/>
    </source>
</evidence>
<sequence length="394" mass="42845">MTPNQSTQLSNDIIAALRKALPNTDNAFTPLHEPTFRGNEWTYVKECIDTGWVSSVGSYVTRIEEMIAEITGAKYAVAVVNGTAALHVALLLAGVMPGDEVLLPALTFVATANAVRYTGAVPHFVDIDSATLGVDARKLGNYLYEIAERRSDGWYNKGTGARLRAVVPMHTFGHPADLEPLQRICERFGLVLVEDAAESLGSYYKGKHTGTFGTIAALSFNGNKIVTTGGGGAILTDDQAIARRAKHLTTTAKLPHAWEYSHDEIGFNYRMPNLNAALGCAQLEQLPRFLESKRALYLKYEQAFSAVEGVSLFKEPEYASSNYWLQTLILDESAASARDVILELTNQAGLMTRPAWKLMTHLPMYAGCPSMDLSVSRSLEARIINIPSGSALGA</sequence>
<keyword evidence="2 9" id="KW-0032">Aminotransferase</keyword>
<dbReference type="InterPro" id="IPR000653">
    <property type="entry name" value="DegT/StrS_aminotransferase"/>
</dbReference>
<organism evidence="9 10">
    <name type="scientific">Paenibacillus antri</name>
    <dbReference type="NCBI Taxonomy" id="2582848"/>
    <lineage>
        <taxon>Bacteria</taxon>
        <taxon>Bacillati</taxon>
        <taxon>Bacillota</taxon>
        <taxon>Bacilli</taxon>
        <taxon>Bacillales</taxon>
        <taxon>Paenibacillaceae</taxon>
        <taxon>Paenibacillus</taxon>
    </lineage>
</organism>
<evidence type="ECO:0000256" key="4">
    <source>
        <dbReference type="ARBA" id="ARBA00022898"/>
    </source>
</evidence>
<protein>
    <submittedName>
        <fullName evidence="9">LegC family aminotransferase</fullName>
    </submittedName>
</protein>
<evidence type="ECO:0000313" key="10">
    <source>
        <dbReference type="Proteomes" id="UP000309676"/>
    </source>
</evidence>
<keyword evidence="4 7" id="KW-0663">Pyridoxal phosphate</keyword>
<dbReference type="Gene3D" id="3.40.640.10">
    <property type="entry name" value="Type I PLP-dependent aspartate aminotransferase-like (Major domain)"/>
    <property type="match status" value="1"/>
</dbReference>
<dbReference type="GO" id="GO:0008483">
    <property type="term" value="F:transaminase activity"/>
    <property type="evidence" value="ECO:0007669"/>
    <property type="project" value="UniProtKB-KW"/>
</dbReference>
<proteinExistence type="inferred from homology"/>
<evidence type="ECO:0000256" key="8">
    <source>
        <dbReference type="RuleBase" id="RU004508"/>
    </source>
</evidence>
<comment type="cofactor">
    <cofactor evidence="1">
        <name>pyridoxal 5'-phosphate</name>
        <dbReference type="ChEBI" id="CHEBI:597326"/>
    </cofactor>
</comment>
<dbReference type="GO" id="GO:0000271">
    <property type="term" value="P:polysaccharide biosynthetic process"/>
    <property type="evidence" value="ECO:0007669"/>
    <property type="project" value="TreeGrafter"/>
</dbReference>
<dbReference type="AlphaFoldDB" id="A0A5R9G6A0"/>
<dbReference type="InterPro" id="IPR015424">
    <property type="entry name" value="PyrdxlP-dep_Trfase"/>
</dbReference>
<comment type="similarity">
    <text evidence="5 8">Belongs to the DegT/DnrJ/EryC1 family.</text>
</comment>
<name>A0A5R9G6A0_9BACL</name>
<gene>
    <name evidence="9" type="ORF">FE782_19645</name>
</gene>
<dbReference type="InterPro" id="IPR015422">
    <property type="entry name" value="PyrdxlP-dep_Trfase_small"/>
</dbReference>
<dbReference type="SUPFAM" id="SSF53383">
    <property type="entry name" value="PLP-dependent transferases"/>
    <property type="match status" value="1"/>
</dbReference>
<dbReference type="PANTHER" id="PTHR30244:SF30">
    <property type="entry name" value="BLR5990 PROTEIN"/>
    <property type="match status" value="1"/>
</dbReference>
<dbReference type="OrthoDB" id="9810913at2"/>
<comment type="caution">
    <text evidence="9">The sequence shown here is derived from an EMBL/GenBank/DDBJ whole genome shotgun (WGS) entry which is preliminary data.</text>
</comment>
<dbReference type="RefSeq" id="WP_138195946.1">
    <property type="nucleotide sequence ID" value="NZ_VCIW01000014.1"/>
</dbReference>
<dbReference type="InterPro" id="IPR015421">
    <property type="entry name" value="PyrdxlP-dep_Trfase_major"/>
</dbReference>
<accession>A0A5R9G6A0</accession>
<feature type="modified residue" description="N6-(pyridoxal phosphate)lysine" evidence="7">
    <location>
        <position position="224"/>
    </location>
</feature>